<organism evidence="2">
    <name type="scientific">marine sediment metagenome</name>
    <dbReference type="NCBI Taxonomy" id="412755"/>
    <lineage>
        <taxon>unclassified sequences</taxon>
        <taxon>metagenomes</taxon>
        <taxon>ecological metagenomes</taxon>
    </lineage>
</organism>
<evidence type="ECO:0000256" key="1">
    <source>
        <dbReference type="SAM" id="Phobius"/>
    </source>
</evidence>
<comment type="caution">
    <text evidence="2">The sequence shown here is derived from an EMBL/GenBank/DDBJ whole genome shotgun (WGS) entry which is preliminary data.</text>
</comment>
<name>X1TFD9_9ZZZZ</name>
<reference evidence="2" key="1">
    <citation type="journal article" date="2014" name="Front. Microbiol.">
        <title>High frequency of phylogenetically diverse reductive dehalogenase-homologous genes in deep subseafloor sedimentary metagenomes.</title>
        <authorList>
            <person name="Kawai M."/>
            <person name="Futagami T."/>
            <person name="Toyoda A."/>
            <person name="Takaki Y."/>
            <person name="Nishi S."/>
            <person name="Hori S."/>
            <person name="Arai W."/>
            <person name="Tsubouchi T."/>
            <person name="Morono Y."/>
            <person name="Uchiyama I."/>
            <person name="Ito T."/>
            <person name="Fujiyama A."/>
            <person name="Inagaki F."/>
            <person name="Takami H."/>
        </authorList>
    </citation>
    <scope>NUCLEOTIDE SEQUENCE</scope>
    <source>
        <strain evidence="2">Expedition CK06-06</strain>
    </source>
</reference>
<feature type="non-terminal residue" evidence="2">
    <location>
        <position position="34"/>
    </location>
</feature>
<keyword evidence="1" id="KW-0812">Transmembrane</keyword>
<dbReference type="EMBL" id="BARW01011959">
    <property type="protein sequence ID" value="GAI78764.1"/>
    <property type="molecule type" value="Genomic_DNA"/>
</dbReference>
<sequence>MKNKNHIIPSIIFGLILSMVSSSNLAFQEQEKNR</sequence>
<feature type="transmembrane region" description="Helical" evidence="1">
    <location>
        <begin position="6"/>
        <end position="27"/>
    </location>
</feature>
<keyword evidence="1" id="KW-1133">Transmembrane helix</keyword>
<keyword evidence="1" id="KW-0472">Membrane</keyword>
<dbReference type="AlphaFoldDB" id="X1TFD9"/>
<accession>X1TFD9</accession>
<gene>
    <name evidence="2" type="ORF">S12H4_22796</name>
</gene>
<protein>
    <submittedName>
        <fullName evidence="2">Uncharacterized protein</fullName>
    </submittedName>
</protein>
<evidence type="ECO:0000313" key="2">
    <source>
        <dbReference type="EMBL" id="GAI78764.1"/>
    </source>
</evidence>
<proteinExistence type="predicted"/>